<feature type="domain" description="Ig-like" evidence="5">
    <location>
        <begin position="195"/>
        <end position="267"/>
    </location>
</feature>
<keyword evidence="7" id="KW-1185">Reference proteome</keyword>
<dbReference type="InParanoid" id="A0A671VDZ0"/>
<organism evidence="6 7">
    <name type="scientific">Sparus aurata</name>
    <name type="common">Gilthead sea bream</name>
    <dbReference type="NCBI Taxonomy" id="8175"/>
    <lineage>
        <taxon>Eukaryota</taxon>
        <taxon>Metazoa</taxon>
        <taxon>Chordata</taxon>
        <taxon>Craniata</taxon>
        <taxon>Vertebrata</taxon>
        <taxon>Euteleostomi</taxon>
        <taxon>Actinopterygii</taxon>
        <taxon>Neopterygii</taxon>
        <taxon>Teleostei</taxon>
        <taxon>Neoteleostei</taxon>
        <taxon>Acanthomorphata</taxon>
        <taxon>Eupercaria</taxon>
        <taxon>Spariformes</taxon>
        <taxon>Sparidae</taxon>
        <taxon>Sparus</taxon>
    </lineage>
</organism>
<evidence type="ECO:0000259" key="5">
    <source>
        <dbReference type="PROSITE" id="PS50835"/>
    </source>
</evidence>
<accession>A0A671VDZ0</accession>
<dbReference type="SUPFAM" id="SSF48726">
    <property type="entry name" value="Immunoglobulin"/>
    <property type="match status" value="2"/>
</dbReference>
<dbReference type="InterPro" id="IPR007110">
    <property type="entry name" value="Ig-like_dom"/>
</dbReference>
<keyword evidence="4" id="KW-0393">Immunoglobulin domain</keyword>
<dbReference type="InterPro" id="IPR036179">
    <property type="entry name" value="Ig-like_dom_sf"/>
</dbReference>
<protein>
    <recommendedName>
        <fullName evidence="5">Ig-like domain-containing protein</fullName>
    </recommendedName>
</protein>
<sequence>SEMTNIIQLSIRLKRAVIILNIVLLNFINCNSKKADFCLISRFVGEEKRVLWNTSALWSQNSTVPEDLKQRLSVVSRDNISSYMIQNLTHSDSGQYQRECWGNVTYEKNITIIICSTINEDKDIQVRVGETVDLPCEGAADNLDIHVTSVMDNVEGKSQEVKTSSGLRIYNLTLSRFKYYNCLVMNQQQCVSSHPVELKLPGEGILHTVGETAVLQCRAAEFTDDQPPLWKKYNGNDSFSEVGKNYSLVFSSLQLNHSGLYHCVIYNHVQRYHLVVCPKSVLVSDY</sequence>
<dbReference type="PANTHER" id="PTHR44337:SF20">
    <property type="entry name" value="CARCINOEMBRYONIC ANTIGEN-RELATED CELL ADHESION MOLECULE 5-RELATED"/>
    <property type="match status" value="1"/>
</dbReference>
<evidence type="ECO:0000256" key="4">
    <source>
        <dbReference type="ARBA" id="ARBA00023319"/>
    </source>
</evidence>
<dbReference type="PANTHER" id="PTHR44337">
    <property type="entry name" value="CARCINOEMBRYONIC ANTIGEN-RELATED CELL ADHESION MOLECULE 8"/>
    <property type="match status" value="1"/>
</dbReference>
<keyword evidence="2" id="KW-1015">Disulfide bond</keyword>
<evidence type="ECO:0000256" key="3">
    <source>
        <dbReference type="ARBA" id="ARBA00023180"/>
    </source>
</evidence>
<reference evidence="6" key="3">
    <citation type="submission" date="2025-09" db="UniProtKB">
        <authorList>
            <consortium name="Ensembl"/>
        </authorList>
    </citation>
    <scope>IDENTIFICATION</scope>
</reference>
<dbReference type="SMART" id="SM00409">
    <property type="entry name" value="IG"/>
    <property type="match status" value="2"/>
</dbReference>
<dbReference type="GeneTree" id="ENSGT00990000204560"/>
<dbReference type="AlphaFoldDB" id="A0A671VDZ0"/>
<name>A0A671VDZ0_SPAAU</name>
<dbReference type="Ensembl" id="ENSSAUT00010024210.1">
    <property type="protein sequence ID" value="ENSSAUP00010022946.1"/>
    <property type="gene ID" value="ENSSAUG00010010077.1"/>
</dbReference>
<keyword evidence="3" id="KW-0325">Glycoprotein</keyword>
<dbReference type="InterPro" id="IPR013783">
    <property type="entry name" value="Ig-like_fold"/>
</dbReference>
<evidence type="ECO:0000313" key="6">
    <source>
        <dbReference type="Ensembl" id="ENSSAUP00010022946.1"/>
    </source>
</evidence>
<dbReference type="Gene3D" id="2.60.40.10">
    <property type="entry name" value="Immunoglobulins"/>
    <property type="match status" value="2"/>
</dbReference>
<evidence type="ECO:0000256" key="2">
    <source>
        <dbReference type="ARBA" id="ARBA00023157"/>
    </source>
</evidence>
<proteinExistence type="predicted"/>
<reference evidence="6" key="2">
    <citation type="submission" date="2025-08" db="UniProtKB">
        <authorList>
            <consortium name="Ensembl"/>
        </authorList>
    </citation>
    <scope>IDENTIFICATION</scope>
</reference>
<dbReference type="InterPro" id="IPR052598">
    <property type="entry name" value="IgSF_CEA-related"/>
</dbReference>
<evidence type="ECO:0000313" key="7">
    <source>
        <dbReference type="Proteomes" id="UP000472265"/>
    </source>
</evidence>
<dbReference type="InterPro" id="IPR003599">
    <property type="entry name" value="Ig_sub"/>
</dbReference>
<dbReference type="OMA" id="MQGRCIG"/>
<dbReference type="Proteomes" id="UP000472265">
    <property type="component" value="Chromosome 2"/>
</dbReference>
<evidence type="ECO:0000256" key="1">
    <source>
        <dbReference type="ARBA" id="ARBA00022729"/>
    </source>
</evidence>
<keyword evidence="1" id="KW-0732">Signal</keyword>
<dbReference type="PROSITE" id="PS50835">
    <property type="entry name" value="IG_LIKE"/>
    <property type="match status" value="1"/>
</dbReference>
<reference evidence="6" key="1">
    <citation type="submission" date="2021-04" db="EMBL/GenBank/DDBJ databases">
        <authorList>
            <consortium name="Wellcome Sanger Institute Data Sharing"/>
        </authorList>
    </citation>
    <scope>NUCLEOTIDE SEQUENCE [LARGE SCALE GENOMIC DNA]</scope>
</reference>